<sequence>MSLAPQSRRVTLAIAAVMFMLVLDGSILNTSLPAIAASQGVPALALSAVVTAYLLAASAVLPLSAWLGERYGMRRMFLTGVGVFTLASLLCGLAQTPGQLVLMRVVQGIGGGLLLPIGRTIALRGARKEDIVGIQALLVWPALFGPVLGPPLGGLLSTYASWRWNFLLNVPVGLMAMTLLARWVPRDDAGTPRPLDVPGLLGAAGGLTLFIGGVEWVSHDMGAAQGRLQPFMCVAAGLALLAWTVRHLGRAKHPVVSLSPFQHASFAVATTGGTLASTAIQSTPFLLPLLFQLGMGRDAVSAGAMLLPYFAANLGMKTVTTPILQRFGFRPVLLGAGLISAVSIAAFAWVDAQTPWVLLIALLIVSGASRSMSMTAINTLAVAELPQHQLGASSTLAAISSQVAGAMGVAVGALVLAVSAHLQGREHPAVADFSAAFLVVAVFNALAVLQFRRLHRDAGAGVLQARAKRS</sequence>
<dbReference type="GO" id="GO:0005886">
    <property type="term" value="C:plasma membrane"/>
    <property type="evidence" value="ECO:0007669"/>
    <property type="project" value="TreeGrafter"/>
</dbReference>
<dbReference type="InterPro" id="IPR011701">
    <property type="entry name" value="MFS"/>
</dbReference>
<proteinExistence type="predicted"/>
<dbReference type="EMBL" id="CP013729">
    <property type="protein sequence ID" value="ALV05391.1"/>
    <property type="molecule type" value="Genomic_DNA"/>
</dbReference>
<keyword evidence="6" id="KW-1185">Reference proteome</keyword>
<dbReference type="InterPro" id="IPR020846">
    <property type="entry name" value="MFS_dom"/>
</dbReference>
<dbReference type="AlphaFoldDB" id="A0A0U3LBF6"/>
<dbReference type="InterPro" id="IPR036259">
    <property type="entry name" value="MFS_trans_sf"/>
</dbReference>
<dbReference type="Proteomes" id="UP000060699">
    <property type="component" value="Chromosome"/>
</dbReference>
<dbReference type="PANTHER" id="PTHR23501:SF1">
    <property type="entry name" value="TRANSPORT PROTEIN HSRA-RELATED"/>
    <property type="match status" value="1"/>
</dbReference>
<name>A0A0U3LBF6_9BURK</name>
<reference evidence="5 6" key="1">
    <citation type="submission" date="2015-12" db="EMBL/GenBank/DDBJ databases">
        <title>Complete genome of Roseateles depolymerans KCTC 42856.</title>
        <authorList>
            <person name="Kim K.M."/>
        </authorList>
    </citation>
    <scope>NUCLEOTIDE SEQUENCE [LARGE SCALE GENOMIC DNA]</scope>
    <source>
        <strain evidence="5 6">KCTC 42856</strain>
    </source>
</reference>
<evidence type="ECO:0000313" key="5">
    <source>
        <dbReference type="EMBL" id="ALV05391.1"/>
    </source>
</evidence>
<accession>A0A0U3LBF6</accession>
<evidence type="ECO:0000313" key="6">
    <source>
        <dbReference type="Proteomes" id="UP000060699"/>
    </source>
</evidence>
<dbReference type="GO" id="GO:0022857">
    <property type="term" value="F:transmembrane transporter activity"/>
    <property type="evidence" value="ECO:0007669"/>
    <property type="project" value="InterPro"/>
</dbReference>
<dbReference type="PROSITE" id="PS50850">
    <property type="entry name" value="MFS"/>
    <property type="match status" value="1"/>
</dbReference>
<evidence type="ECO:0000256" key="4">
    <source>
        <dbReference type="ARBA" id="ARBA00023136"/>
    </source>
</evidence>
<keyword evidence="2" id="KW-0812">Transmembrane</keyword>
<dbReference type="PANTHER" id="PTHR23501">
    <property type="entry name" value="MAJOR FACILITATOR SUPERFAMILY"/>
    <property type="match status" value="1"/>
</dbReference>
<dbReference type="Gene3D" id="1.20.1250.20">
    <property type="entry name" value="MFS general substrate transporter like domains"/>
    <property type="match status" value="1"/>
</dbReference>
<organism evidence="5 6">
    <name type="scientific">Roseateles depolymerans</name>
    <dbReference type="NCBI Taxonomy" id="76731"/>
    <lineage>
        <taxon>Bacteria</taxon>
        <taxon>Pseudomonadati</taxon>
        <taxon>Pseudomonadota</taxon>
        <taxon>Betaproteobacteria</taxon>
        <taxon>Burkholderiales</taxon>
        <taxon>Sphaerotilaceae</taxon>
        <taxon>Roseateles</taxon>
    </lineage>
</organism>
<keyword evidence="4" id="KW-0472">Membrane</keyword>
<dbReference type="Gene3D" id="1.20.1720.10">
    <property type="entry name" value="Multidrug resistance protein D"/>
    <property type="match status" value="1"/>
</dbReference>
<protein>
    <submittedName>
        <fullName evidence="5">Major facilitator transporter</fullName>
    </submittedName>
</protein>
<keyword evidence="3" id="KW-1133">Transmembrane helix</keyword>
<dbReference type="Pfam" id="PF07690">
    <property type="entry name" value="MFS_1"/>
    <property type="match status" value="1"/>
</dbReference>
<evidence type="ECO:0000256" key="1">
    <source>
        <dbReference type="ARBA" id="ARBA00004141"/>
    </source>
</evidence>
<comment type="subcellular location">
    <subcellularLocation>
        <location evidence="1">Membrane</location>
        <topology evidence="1">Multi-pass membrane protein</topology>
    </subcellularLocation>
</comment>
<dbReference type="RefSeq" id="WP_083525332.1">
    <property type="nucleotide sequence ID" value="NZ_CP013729.1"/>
</dbReference>
<gene>
    <name evidence="5" type="ORF">RD2015_895</name>
</gene>
<evidence type="ECO:0000256" key="2">
    <source>
        <dbReference type="ARBA" id="ARBA00022692"/>
    </source>
</evidence>
<dbReference type="PATRIC" id="fig|76731.3.peg.909"/>
<evidence type="ECO:0000256" key="3">
    <source>
        <dbReference type="ARBA" id="ARBA00022989"/>
    </source>
</evidence>
<dbReference type="STRING" id="76731.RD2015_895"/>
<dbReference type="SUPFAM" id="SSF103473">
    <property type="entry name" value="MFS general substrate transporter"/>
    <property type="match status" value="1"/>
</dbReference>
<dbReference type="PRINTS" id="PR01036">
    <property type="entry name" value="TCRTETB"/>
</dbReference>
<dbReference type="KEGG" id="rdp:RD2015_895"/>
<dbReference type="OrthoDB" id="9807274at2"/>